<dbReference type="InterPro" id="IPR001387">
    <property type="entry name" value="Cro/C1-type_HTH"/>
</dbReference>
<dbReference type="SMART" id="SM00530">
    <property type="entry name" value="HTH_XRE"/>
    <property type="match status" value="1"/>
</dbReference>
<dbReference type="GO" id="GO:0003677">
    <property type="term" value="F:DNA binding"/>
    <property type="evidence" value="ECO:0007669"/>
    <property type="project" value="InterPro"/>
</dbReference>
<gene>
    <name evidence="2" type="ORF">F4693_002721</name>
</gene>
<evidence type="ECO:0000313" key="3">
    <source>
        <dbReference type="Proteomes" id="UP000522313"/>
    </source>
</evidence>
<dbReference type="EMBL" id="JACHBT010000014">
    <property type="protein sequence ID" value="MBB6505726.1"/>
    <property type="molecule type" value="Genomic_DNA"/>
</dbReference>
<dbReference type="PROSITE" id="PS50943">
    <property type="entry name" value="HTH_CROC1"/>
    <property type="match status" value="1"/>
</dbReference>
<evidence type="ECO:0000259" key="1">
    <source>
        <dbReference type="PROSITE" id="PS50943"/>
    </source>
</evidence>
<organism evidence="2 3">
    <name type="scientific">Sphingomonas endophytica</name>
    <dbReference type="NCBI Taxonomy" id="869719"/>
    <lineage>
        <taxon>Bacteria</taxon>
        <taxon>Pseudomonadati</taxon>
        <taxon>Pseudomonadota</taxon>
        <taxon>Alphaproteobacteria</taxon>
        <taxon>Sphingomonadales</taxon>
        <taxon>Sphingomonadaceae</taxon>
        <taxon>Sphingomonas</taxon>
    </lineage>
</organism>
<dbReference type="CDD" id="cd00093">
    <property type="entry name" value="HTH_XRE"/>
    <property type="match status" value="1"/>
</dbReference>
<dbReference type="Gene3D" id="1.10.260.40">
    <property type="entry name" value="lambda repressor-like DNA-binding domains"/>
    <property type="match status" value="1"/>
</dbReference>
<sequence length="81" mass="8676">MTSLVRSPTALGDALRRARRAAGLTQAELGRRTQLRQATISGIENGEGATLDTLFAVLTALQLDLELGPRRDTGPALDELF</sequence>
<dbReference type="SUPFAM" id="SSF47413">
    <property type="entry name" value="lambda repressor-like DNA-binding domains"/>
    <property type="match status" value="1"/>
</dbReference>
<reference evidence="2 3" key="1">
    <citation type="submission" date="2020-08" db="EMBL/GenBank/DDBJ databases">
        <title>The Agave Microbiome: Exploring the role of microbial communities in plant adaptations to desert environments.</title>
        <authorList>
            <person name="Partida-Martinez L.P."/>
        </authorList>
    </citation>
    <scope>NUCLEOTIDE SEQUENCE [LARGE SCALE GENOMIC DNA]</scope>
    <source>
        <strain evidence="2 3">AS3.13</strain>
    </source>
</reference>
<comment type="caution">
    <text evidence="2">The sequence shown here is derived from an EMBL/GenBank/DDBJ whole genome shotgun (WGS) entry which is preliminary data.</text>
</comment>
<evidence type="ECO:0000313" key="2">
    <source>
        <dbReference type="EMBL" id="MBB6505726.1"/>
    </source>
</evidence>
<accession>A0A7X0MP03</accession>
<dbReference type="RefSeq" id="WP_184506636.1">
    <property type="nucleotide sequence ID" value="NZ_JACHBT010000014.1"/>
</dbReference>
<protein>
    <submittedName>
        <fullName evidence="2">HTH-type transcriptional regulator/antitoxin HipB</fullName>
    </submittedName>
</protein>
<name>A0A7X0MP03_9SPHN</name>
<dbReference type="AlphaFoldDB" id="A0A7X0MP03"/>
<proteinExistence type="predicted"/>
<dbReference type="Proteomes" id="UP000522313">
    <property type="component" value="Unassembled WGS sequence"/>
</dbReference>
<dbReference type="InterPro" id="IPR010982">
    <property type="entry name" value="Lambda_DNA-bd_dom_sf"/>
</dbReference>
<reference evidence="2 3" key="2">
    <citation type="submission" date="2020-08" db="EMBL/GenBank/DDBJ databases">
        <authorList>
            <person name="Partida-Martinez L."/>
            <person name="Huntemann M."/>
            <person name="Clum A."/>
            <person name="Wang J."/>
            <person name="Palaniappan K."/>
            <person name="Ritter S."/>
            <person name="Chen I.-M."/>
            <person name="Stamatis D."/>
            <person name="Reddy T."/>
            <person name="O'Malley R."/>
            <person name="Daum C."/>
            <person name="Shapiro N."/>
            <person name="Ivanova N."/>
            <person name="Kyrpides N."/>
            <person name="Woyke T."/>
        </authorList>
    </citation>
    <scope>NUCLEOTIDE SEQUENCE [LARGE SCALE GENOMIC DNA]</scope>
    <source>
        <strain evidence="2 3">AS3.13</strain>
    </source>
</reference>
<feature type="domain" description="HTH cro/C1-type" evidence="1">
    <location>
        <begin position="15"/>
        <end position="68"/>
    </location>
</feature>
<dbReference type="Pfam" id="PF01381">
    <property type="entry name" value="HTH_3"/>
    <property type="match status" value="1"/>
</dbReference>